<dbReference type="InterPro" id="IPR044505">
    <property type="entry name" value="GlgX_Isoamylase_N_E_set"/>
</dbReference>
<protein>
    <submittedName>
        <fullName evidence="6">Glycogen operon protein GlgX homolog</fullName>
    </submittedName>
</protein>
<dbReference type="GO" id="GO:0005980">
    <property type="term" value="P:glycogen catabolic process"/>
    <property type="evidence" value="ECO:0007669"/>
    <property type="project" value="InterPro"/>
</dbReference>
<dbReference type="InterPro" id="IPR006047">
    <property type="entry name" value="GH13_cat_dom"/>
</dbReference>
<dbReference type="SUPFAM" id="SSF81296">
    <property type="entry name" value="E set domains"/>
    <property type="match status" value="1"/>
</dbReference>
<gene>
    <name evidence="6" type="ORF">GCM10009007_20230</name>
</gene>
<dbReference type="Pfam" id="PF02922">
    <property type="entry name" value="CBM_48"/>
    <property type="match status" value="1"/>
</dbReference>
<dbReference type="EMBL" id="BMZG01000014">
    <property type="protein sequence ID" value="GHA79148.1"/>
    <property type="molecule type" value="Genomic_DNA"/>
</dbReference>
<evidence type="ECO:0000313" key="6">
    <source>
        <dbReference type="EMBL" id="GHA79148.1"/>
    </source>
</evidence>
<dbReference type="CDD" id="cd11326">
    <property type="entry name" value="AmyAc_Glg_debranch"/>
    <property type="match status" value="1"/>
</dbReference>
<evidence type="ECO:0000256" key="1">
    <source>
        <dbReference type="ARBA" id="ARBA00008061"/>
    </source>
</evidence>
<accession>A0A8J3G0G6</accession>
<comment type="caution">
    <text evidence="6">The sequence shown here is derived from an EMBL/GenBank/DDBJ whole genome shotgun (WGS) entry which is preliminary data.</text>
</comment>
<reference evidence="6" key="2">
    <citation type="submission" date="2020-09" db="EMBL/GenBank/DDBJ databases">
        <authorList>
            <person name="Sun Q."/>
            <person name="Kim S."/>
        </authorList>
    </citation>
    <scope>NUCLEOTIDE SEQUENCE</scope>
    <source>
        <strain evidence="6">KCTC 32501</strain>
    </source>
</reference>
<dbReference type="GO" id="GO:0004135">
    <property type="term" value="F:amylo-alpha-1,6-glucosidase activity"/>
    <property type="evidence" value="ECO:0007669"/>
    <property type="project" value="InterPro"/>
</dbReference>
<evidence type="ECO:0000256" key="4">
    <source>
        <dbReference type="SAM" id="MobiDB-lite"/>
    </source>
</evidence>
<dbReference type="InterPro" id="IPR004193">
    <property type="entry name" value="Glyco_hydro_13_N"/>
</dbReference>
<keyword evidence="2" id="KW-0378">Hydrolase</keyword>
<evidence type="ECO:0000259" key="5">
    <source>
        <dbReference type="SMART" id="SM00642"/>
    </source>
</evidence>
<organism evidence="6 7">
    <name type="scientific">Formosimonas limnophila</name>
    <dbReference type="NCBI Taxonomy" id="1384487"/>
    <lineage>
        <taxon>Bacteria</taxon>
        <taxon>Pseudomonadati</taxon>
        <taxon>Pseudomonadota</taxon>
        <taxon>Betaproteobacteria</taxon>
        <taxon>Burkholderiales</taxon>
        <taxon>Burkholderiaceae</taxon>
        <taxon>Formosimonas</taxon>
    </lineage>
</organism>
<evidence type="ECO:0000256" key="2">
    <source>
        <dbReference type="ARBA" id="ARBA00022801"/>
    </source>
</evidence>
<evidence type="ECO:0000313" key="7">
    <source>
        <dbReference type="Proteomes" id="UP000614287"/>
    </source>
</evidence>
<dbReference type="CDD" id="cd02856">
    <property type="entry name" value="E_set_GDE_Isoamylase_N"/>
    <property type="match status" value="1"/>
</dbReference>
<dbReference type="AlphaFoldDB" id="A0A8J3G0G6"/>
<sequence length="664" mass="73630">MENHMNPLKISNGNAHHLGVCFVDAQQSAINIAVLAPNAQAIFFCVFDAANVEVARVRLPMRTGQVHHGRVDGLLIPNEGLRYGLRASGVYAPAKGLFYDEAKLLVDPYAVQLSHAFVYDDALCCQNFGVETSVLVPKSILRHDVPMADLSVIAREPRVIYEASVKALTMLHPDVPQHLRGTVAALREPCVIEHLLKIGVDTLELMPITAWVNERHLHHLGLYNAWGYNPIAMMAVEPSICPGGVAELRETVAVLRTHGIQTILDVVFNHSGESDVGGPSLSMRGLDNRYYYQHDDEFNLINDTGCGNTLACKQSGVVQLVMDSLRYWVQVAGVAGFRFDLAPVLGRMDKDFDTDAPLLAAMRQDPVLNKVLLIAEPWDIGVNGYQFGHFGAPWLEWNDQYRDDVRRFWQGTGLVSKLATRVAGSSDVFAPSYRAPLTSVNFIAAHDGFCLRDLVSYNQKHNWANGEDNRDGSNDNISWNNGTEGETNDEQIIEHRRRDVRALLATLFLSQGTVMITAGDELGKTQGGNNNAYAQDNASTWIDWVSQDHQLIDFVAQLAKLRAETDVLPLVRFLTPDDVTWLRPDGQVMNEHDWHNNSLTLGMRLRAATGDLLVWFNAAHNDVAISLPHLDDGTTWHTILSSATTTETRVAAQRSVLVLQSRVL</sequence>
<dbReference type="InterPro" id="IPR013780">
    <property type="entry name" value="Glyco_hydro_b"/>
</dbReference>
<keyword evidence="3" id="KW-0326">Glycosidase</keyword>
<dbReference type="NCBIfam" id="TIGR02100">
    <property type="entry name" value="glgX_debranch"/>
    <property type="match status" value="1"/>
</dbReference>
<proteinExistence type="inferred from homology"/>
<evidence type="ECO:0000256" key="3">
    <source>
        <dbReference type="ARBA" id="ARBA00023295"/>
    </source>
</evidence>
<dbReference type="Proteomes" id="UP000614287">
    <property type="component" value="Unassembled WGS sequence"/>
</dbReference>
<comment type="similarity">
    <text evidence="1">Belongs to the glycosyl hydrolase 13 family.</text>
</comment>
<feature type="domain" description="Glycosyl hydrolase family 13 catalytic" evidence="5">
    <location>
        <begin position="187"/>
        <end position="562"/>
    </location>
</feature>
<dbReference type="Gene3D" id="2.60.40.10">
    <property type="entry name" value="Immunoglobulins"/>
    <property type="match status" value="1"/>
</dbReference>
<dbReference type="InterPro" id="IPR013783">
    <property type="entry name" value="Ig-like_fold"/>
</dbReference>
<dbReference type="InterPro" id="IPR017853">
    <property type="entry name" value="GH"/>
</dbReference>
<dbReference type="Gene3D" id="3.20.20.80">
    <property type="entry name" value="Glycosidases"/>
    <property type="match status" value="1"/>
</dbReference>
<dbReference type="PANTHER" id="PTHR43002">
    <property type="entry name" value="GLYCOGEN DEBRANCHING ENZYME"/>
    <property type="match status" value="1"/>
</dbReference>
<feature type="compositionally biased region" description="Polar residues" evidence="4">
    <location>
        <begin position="474"/>
        <end position="485"/>
    </location>
</feature>
<dbReference type="SUPFAM" id="SSF51445">
    <property type="entry name" value="(Trans)glycosidases"/>
    <property type="match status" value="1"/>
</dbReference>
<name>A0A8J3G0G6_9BURK</name>
<dbReference type="Gene3D" id="2.60.40.1180">
    <property type="entry name" value="Golgi alpha-mannosidase II"/>
    <property type="match status" value="1"/>
</dbReference>
<feature type="region of interest" description="Disordered" evidence="4">
    <location>
        <begin position="463"/>
        <end position="490"/>
    </location>
</feature>
<dbReference type="SMART" id="SM00642">
    <property type="entry name" value="Aamy"/>
    <property type="match status" value="1"/>
</dbReference>
<reference evidence="6" key="1">
    <citation type="journal article" date="2014" name="Int. J. Syst. Evol. Microbiol.">
        <title>Complete genome sequence of Corynebacterium casei LMG S-19264T (=DSM 44701T), isolated from a smear-ripened cheese.</title>
        <authorList>
            <consortium name="US DOE Joint Genome Institute (JGI-PGF)"/>
            <person name="Walter F."/>
            <person name="Albersmeier A."/>
            <person name="Kalinowski J."/>
            <person name="Ruckert C."/>
        </authorList>
    </citation>
    <scope>NUCLEOTIDE SEQUENCE</scope>
    <source>
        <strain evidence="6">KCTC 32501</strain>
    </source>
</reference>
<dbReference type="InterPro" id="IPR011837">
    <property type="entry name" value="Glycogen_debranch_GlgX"/>
</dbReference>
<dbReference type="SUPFAM" id="SSF51011">
    <property type="entry name" value="Glycosyl hydrolase domain"/>
    <property type="match status" value="1"/>
</dbReference>
<dbReference type="InterPro" id="IPR014756">
    <property type="entry name" value="Ig_E-set"/>
</dbReference>
<keyword evidence="7" id="KW-1185">Reference proteome</keyword>